<protein>
    <submittedName>
        <fullName evidence="2">Uncharacterized protein</fullName>
    </submittedName>
</protein>
<proteinExistence type="predicted"/>
<accession>A0A507AY44</accession>
<evidence type="ECO:0000313" key="3">
    <source>
        <dbReference type="Proteomes" id="UP000319257"/>
    </source>
</evidence>
<feature type="region of interest" description="Disordered" evidence="1">
    <location>
        <begin position="74"/>
        <end position="102"/>
    </location>
</feature>
<dbReference type="Proteomes" id="UP000319257">
    <property type="component" value="Unassembled WGS sequence"/>
</dbReference>
<comment type="caution">
    <text evidence="2">The sequence shown here is derived from an EMBL/GenBank/DDBJ whole genome shotgun (WGS) entry which is preliminary data.</text>
</comment>
<name>A0A507AY44_9PEZI</name>
<evidence type="ECO:0000256" key="1">
    <source>
        <dbReference type="SAM" id="MobiDB-lite"/>
    </source>
</evidence>
<reference evidence="2 3" key="1">
    <citation type="submission" date="2019-06" db="EMBL/GenBank/DDBJ databases">
        <title>Draft genome sequence of the filamentous fungus Phialemoniopsis curvata isolated from diesel fuel.</title>
        <authorList>
            <person name="Varaljay V.A."/>
            <person name="Lyon W.J."/>
            <person name="Crouch A.L."/>
            <person name="Drake C.E."/>
            <person name="Hollomon J.M."/>
            <person name="Nadeau L.J."/>
            <person name="Nunn H.S."/>
            <person name="Stevenson B.S."/>
            <person name="Bojanowski C.L."/>
            <person name="Crookes-Goodson W.J."/>
        </authorList>
    </citation>
    <scope>NUCLEOTIDE SEQUENCE [LARGE SCALE GENOMIC DNA]</scope>
    <source>
        <strain evidence="2 3">D216</strain>
    </source>
</reference>
<dbReference type="RefSeq" id="XP_030994148.1">
    <property type="nucleotide sequence ID" value="XM_031141527.1"/>
</dbReference>
<keyword evidence="3" id="KW-1185">Reference proteome</keyword>
<evidence type="ECO:0000313" key="2">
    <source>
        <dbReference type="EMBL" id="TPX12437.1"/>
    </source>
</evidence>
<gene>
    <name evidence="2" type="ORF">E0L32_006849</name>
</gene>
<dbReference type="GeneID" id="41974296"/>
<dbReference type="EMBL" id="SKBQ01000040">
    <property type="protein sequence ID" value="TPX12437.1"/>
    <property type="molecule type" value="Genomic_DNA"/>
</dbReference>
<dbReference type="AlphaFoldDB" id="A0A507AY44"/>
<sequence length="349" mass="37414">MPAIGPVSFSLVSHTSFKLVASTTTSTAKRSSTAKASGVDIMSAKDINDLALIQGDHDAQSSVATDAIQHTVCNGTGVDNPGDGGAAAGTPPDTNHSTDTHVPMLDVKGVPVTADTPREDFVSPAAYLAYCLQSSPFFASPTVQVRVGKSTAGDLVGPVNIEVPKKLLTDASLPFKSMLTSPVWTEERTDGVDIAEEFDLKSVLCLISTLQDGDADASFCTLIGAYAMAHTYAFDESVQSISDKIKQAHDLLQLRWLADARAVAMHAERTGTLPSADYNARQKRRIVDISEAWVRVSEMEYGIRPVKGDVFVQLTLDHCPRPVLREAFPDLDSDFKDALCLAALHRLPQ</sequence>
<dbReference type="InParanoid" id="A0A507AY44"/>
<organism evidence="2 3">
    <name type="scientific">Thyridium curvatum</name>
    <dbReference type="NCBI Taxonomy" id="1093900"/>
    <lineage>
        <taxon>Eukaryota</taxon>
        <taxon>Fungi</taxon>
        <taxon>Dikarya</taxon>
        <taxon>Ascomycota</taxon>
        <taxon>Pezizomycotina</taxon>
        <taxon>Sordariomycetes</taxon>
        <taxon>Sordariomycetidae</taxon>
        <taxon>Thyridiales</taxon>
        <taxon>Thyridiaceae</taxon>
        <taxon>Thyridium</taxon>
    </lineage>
</organism>